<accession>C7NJC1</accession>
<reference evidence="2 3" key="1">
    <citation type="journal article" date="2009" name="Stand. Genomic Sci.">
        <title>Complete genome sequence of Kytococcus sedentarius type strain (541).</title>
        <authorList>
            <person name="Sims D."/>
            <person name="Brettin T."/>
            <person name="Detter J.C."/>
            <person name="Han C."/>
            <person name="Lapidus A."/>
            <person name="Copeland A."/>
            <person name="Glavina Del Rio T."/>
            <person name="Nolan M."/>
            <person name="Chen F."/>
            <person name="Lucas S."/>
            <person name="Tice H."/>
            <person name="Cheng J.F."/>
            <person name="Bruce D."/>
            <person name="Goodwin L."/>
            <person name="Pitluck S."/>
            <person name="Ovchinnikova G."/>
            <person name="Pati A."/>
            <person name="Ivanova N."/>
            <person name="Mavrommatis K."/>
            <person name="Chen A."/>
            <person name="Palaniappan K."/>
            <person name="D'haeseleer P."/>
            <person name="Chain P."/>
            <person name="Bristow J."/>
            <person name="Eisen J.A."/>
            <person name="Markowitz V."/>
            <person name="Hugenholtz P."/>
            <person name="Schneider S."/>
            <person name="Goker M."/>
            <person name="Pukall R."/>
            <person name="Kyrpides N.C."/>
            <person name="Klenk H.P."/>
        </authorList>
    </citation>
    <scope>NUCLEOTIDE SEQUENCE [LARGE SCALE GENOMIC DNA]</scope>
    <source>
        <strain evidence="3">ATCC 14392 / DSM 20547 / JCM 11482 / CCUG 33030 / NBRC 15357 / NCTC 11040 / CCM 314 / 541</strain>
    </source>
</reference>
<dbReference type="InterPro" id="IPR046281">
    <property type="entry name" value="DUF6318"/>
</dbReference>
<name>C7NJC1_KYTSD</name>
<feature type="domain" description="DUF6318" evidence="1">
    <location>
        <begin position="1"/>
        <end position="124"/>
    </location>
</feature>
<keyword evidence="3" id="KW-1185">Reference proteome</keyword>
<dbReference type="eggNOG" id="ENOG503289W">
    <property type="taxonomic scope" value="Bacteria"/>
</dbReference>
<evidence type="ECO:0000313" key="3">
    <source>
        <dbReference type="Proteomes" id="UP000006666"/>
    </source>
</evidence>
<organism evidence="2 3">
    <name type="scientific">Kytococcus sedentarius (strain ATCC 14392 / DSM 20547 / JCM 11482 / CCUG 33030 / NBRC 15357 / NCTC 11040 / CCM 314 / 541)</name>
    <name type="common">Micrococcus sedentarius</name>
    <dbReference type="NCBI Taxonomy" id="478801"/>
    <lineage>
        <taxon>Bacteria</taxon>
        <taxon>Bacillati</taxon>
        <taxon>Actinomycetota</taxon>
        <taxon>Actinomycetes</taxon>
        <taxon>Micrococcales</taxon>
        <taxon>Kytococcaceae</taxon>
        <taxon>Kytococcus</taxon>
    </lineage>
</organism>
<dbReference type="EMBL" id="CP001686">
    <property type="protein sequence ID" value="ACV06808.1"/>
    <property type="molecule type" value="Genomic_DNA"/>
</dbReference>
<dbReference type="Pfam" id="PF19843">
    <property type="entry name" value="DUF6318"/>
    <property type="match status" value="1"/>
</dbReference>
<protein>
    <recommendedName>
        <fullName evidence="1">DUF6318 domain-containing protein</fullName>
    </recommendedName>
</protein>
<gene>
    <name evidence="2" type="ordered locus">Ksed_18040</name>
</gene>
<dbReference type="AlphaFoldDB" id="C7NJC1"/>
<evidence type="ECO:0000259" key="1">
    <source>
        <dbReference type="Pfam" id="PF19843"/>
    </source>
</evidence>
<dbReference type="Proteomes" id="UP000006666">
    <property type="component" value="Chromosome"/>
</dbReference>
<dbReference type="KEGG" id="kse:Ksed_18040"/>
<proteinExistence type="predicted"/>
<evidence type="ECO:0000313" key="2">
    <source>
        <dbReference type="EMBL" id="ACV06808.1"/>
    </source>
</evidence>
<dbReference type="HOGENOM" id="CLU_1784352_0_0_11"/>
<sequence length="146" mass="16049">MPPAAKENSEEGAEAFARWYVETLNHLWQQPQAGAIEQFSAPTCRQCANYEQTFREQEQSGEHQEGEAARIVGTHVAGGESPSTHEVIVVVSQPPARQVDASGEKIKDLPAIDGLGLRLNMHYAGGWRIDKIPTDPTAGEWVELDQ</sequence>